<feature type="domain" description="Methyltransferase type 11" evidence="1">
    <location>
        <begin position="54"/>
        <end position="158"/>
    </location>
</feature>
<keyword evidence="3" id="KW-1185">Reference proteome</keyword>
<dbReference type="Proteomes" id="UP000293360">
    <property type="component" value="Unassembled WGS sequence"/>
</dbReference>
<dbReference type="Gene3D" id="3.40.50.150">
    <property type="entry name" value="Vaccinia Virus protein VP39"/>
    <property type="match status" value="1"/>
</dbReference>
<comment type="caution">
    <text evidence="2">The sequence shown here is derived from an EMBL/GenBank/DDBJ whole genome shotgun (WGS) entry which is preliminary data.</text>
</comment>
<sequence length="275" mass="30543">MSALSFHQESIDSWDANAEFWDNGIGGQGNKYWKALQLPTLKRMFQVKPGSKALDLATGNGLAARWLASEGASVLATDGSEKMLERAKLRHSAVYGDSISYRHLDVTDIAMFEALERDPVAAGGFDIILINMAIMDIATLEPMAKSLPRLLKKDGVFVATLLHPVFWTSGATRNIEIIDDAQTRQSVVIRGKMIRKYLDVPPTRGVSLYGQPAPQVYFHRPMHELLSVFFREGLLMDAMEEPAFTEADSIPERVESHSNITQLPALLAFRLRKAA</sequence>
<dbReference type="PANTHER" id="PTHR43861:SF1">
    <property type="entry name" value="TRANS-ACONITATE 2-METHYLTRANSFERASE"/>
    <property type="match status" value="1"/>
</dbReference>
<reference evidence="2 3" key="1">
    <citation type="submission" date="2018-06" db="EMBL/GenBank/DDBJ databases">
        <title>Complete Genomes of Monosporascus.</title>
        <authorList>
            <person name="Robinson A.J."/>
            <person name="Natvig D.O."/>
        </authorList>
    </citation>
    <scope>NUCLEOTIDE SEQUENCE [LARGE SCALE GENOMIC DNA]</scope>
    <source>
        <strain evidence="2 3">CBS 110550</strain>
    </source>
</reference>
<gene>
    <name evidence="2" type="ORF">DL764_010615</name>
</gene>
<proteinExistence type="predicted"/>
<dbReference type="InterPro" id="IPR029063">
    <property type="entry name" value="SAM-dependent_MTases_sf"/>
</dbReference>
<organism evidence="2 3">
    <name type="scientific">Monosporascus ibericus</name>
    <dbReference type="NCBI Taxonomy" id="155417"/>
    <lineage>
        <taxon>Eukaryota</taxon>
        <taxon>Fungi</taxon>
        <taxon>Dikarya</taxon>
        <taxon>Ascomycota</taxon>
        <taxon>Pezizomycotina</taxon>
        <taxon>Sordariomycetes</taxon>
        <taxon>Xylariomycetidae</taxon>
        <taxon>Xylariales</taxon>
        <taxon>Xylariales incertae sedis</taxon>
        <taxon>Monosporascus</taxon>
    </lineage>
</organism>
<evidence type="ECO:0000313" key="3">
    <source>
        <dbReference type="Proteomes" id="UP000293360"/>
    </source>
</evidence>
<dbReference type="AlphaFoldDB" id="A0A4Q4SSD1"/>
<dbReference type="GO" id="GO:0008757">
    <property type="term" value="F:S-adenosylmethionine-dependent methyltransferase activity"/>
    <property type="evidence" value="ECO:0007669"/>
    <property type="project" value="InterPro"/>
</dbReference>
<evidence type="ECO:0000259" key="1">
    <source>
        <dbReference type="Pfam" id="PF08241"/>
    </source>
</evidence>
<dbReference type="SUPFAM" id="SSF53335">
    <property type="entry name" value="S-adenosyl-L-methionine-dependent methyltransferases"/>
    <property type="match status" value="1"/>
</dbReference>
<dbReference type="CDD" id="cd02440">
    <property type="entry name" value="AdoMet_MTases"/>
    <property type="match status" value="1"/>
</dbReference>
<dbReference type="InterPro" id="IPR013216">
    <property type="entry name" value="Methyltransf_11"/>
</dbReference>
<dbReference type="OrthoDB" id="6329284at2759"/>
<accession>A0A4Q4SSD1</accession>
<dbReference type="PANTHER" id="PTHR43861">
    <property type="entry name" value="TRANS-ACONITATE 2-METHYLTRANSFERASE-RELATED"/>
    <property type="match status" value="1"/>
</dbReference>
<dbReference type="EMBL" id="QJNU01001574">
    <property type="protein sequence ID" value="RYO74933.1"/>
    <property type="molecule type" value="Genomic_DNA"/>
</dbReference>
<protein>
    <recommendedName>
        <fullName evidence="1">Methyltransferase type 11 domain-containing protein</fullName>
    </recommendedName>
</protein>
<name>A0A4Q4SSD1_9PEZI</name>
<evidence type="ECO:0000313" key="2">
    <source>
        <dbReference type="EMBL" id="RYO74933.1"/>
    </source>
</evidence>
<dbReference type="Pfam" id="PF08241">
    <property type="entry name" value="Methyltransf_11"/>
    <property type="match status" value="1"/>
</dbReference>